<dbReference type="InterPro" id="IPR004143">
    <property type="entry name" value="BPL_LPL_catalytic"/>
</dbReference>
<keyword evidence="5" id="KW-1185">Reference proteome</keyword>
<evidence type="ECO:0000259" key="4">
    <source>
        <dbReference type="PROSITE" id="PS51733"/>
    </source>
</evidence>
<dbReference type="Proteomes" id="UP000085678">
    <property type="component" value="Unplaced"/>
</dbReference>
<dbReference type="Gene3D" id="2.40.50.100">
    <property type="match status" value="1"/>
</dbReference>
<dbReference type="CDD" id="cd16442">
    <property type="entry name" value="BPL"/>
    <property type="match status" value="1"/>
</dbReference>
<dbReference type="GO" id="GO:0005737">
    <property type="term" value="C:cytoplasm"/>
    <property type="evidence" value="ECO:0007669"/>
    <property type="project" value="TreeGrafter"/>
</dbReference>
<comment type="similarity">
    <text evidence="1">Belongs to the biotin--protein ligase family.</text>
</comment>
<name>A0A1S3KI35_LINAN</name>
<dbReference type="SUPFAM" id="SSF55681">
    <property type="entry name" value="Class II aaRS and biotin synthetases"/>
    <property type="match status" value="1"/>
</dbReference>
<dbReference type="Gene3D" id="3.50.50.60">
    <property type="entry name" value="FAD/NAD(P)-binding domain"/>
    <property type="match status" value="1"/>
</dbReference>
<keyword evidence="2" id="KW-0436">Ligase</keyword>
<dbReference type="PROSITE" id="PS51733">
    <property type="entry name" value="BPL_LPL_CATALYTIC"/>
    <property type="match status" value="1"/>
</dbReference>
<dbReference type="NCBIfam" id="TIGR00121">
    <property type="entry name" value="birA_ligase"/>
    <property type="match status" value="1"/>
</dbReference>
<feature type="region of interest" description="Disordered" evidence="3">
    <location>
        <begin position="489"/>
        <end position="517"/>
    </location>
</feature>
<gene>
    <name evidence="6" type="primary">LOC106182074</name>
</gene>
<dbReference type="Pfam" id="PF03099">
    <property type="entry name" value="BPL_LplA_LipB"/>
    <property type="match status" value="1"/>
</dbReference>
<dbReference type="InterPro" id="IPR019197">
    <property type="entry name" value="Biotin-prot_ligase_N"/>
</dbReference>
<dbReference type="InterPro" id="IPR004408">
    <property type="entry name" value="Biotin_CoA_COase_ligase"/>
</dbReference>
<accession>A0A1S3KI35</accession>
<dbReference type="SUPFAM" id="SSF52317">
    <property type="entry name" value="Class I glutamine amidotransferase-like"/>
    <property type="match status" value="1"/>
</dbReference>
<feature type="compositionally biased region" description="Polar residues" evidence="3">
    <location>
        <begin position="496"/>
        <end position="517"/>
    </location>
</feature>
<dbReference type="STRING" id="7574.A0A1S3KI35"/>
<dbReference type="GO" id="GO:0004077">
    <property type="term" value="F:biotin--[biotin carboxyl-carrier protein] ligase activity"/>
    <property type="evidence" value="ECO:0007669"/>
    <property type="project" value="InterPro"/>
</dbReference>
<dbReference type="Pfam" id="PF09825">
    <property type="entry name" value="BPL_N"/>
    <property type="match status" value="1"/>
</dbReference>
<dbReference type="InterPro" id="IPR036188">
    <property type="entry name" value="FAD/NAD-bd_sf"/>
</dbReference>
<evidence type="ECO:0000256" key="1">
    <source>
        <dbReference type="ARBA" id="ARBA00009934"/>
    </source>
</evidence>
<evidence type="ECO:0000313" key="6">
    <source>
        <dbReference type="RefSeq" id="XP_013422157.1"/>
    </source>
</evidence>
<dbReference type="OrthoDB" id="10250105at2759"/>
<proteinExistence type="inferred from homology"/>
<dbReference type="SUPFAM" id="SSF51905">
    <property type="entry name" value="FAD/NAD(P)-binding domain"/>
    <property type="match status" value="1"/>
</dbReference>
<feature type="domain" description="BPL/LPL catalytic" evidence="4">
    <location>
        <begin position="532"/>
        <end position="731"/>
    </location>
</feature>
<dbReference type="SUPFAM" id="SSF51230">
    <property type="entry name" value="Single hybrid motif"/>
    <property type="match status" value="1"/>
</dbReference>
<dbReference type="AlphaFoldDB" id="A0A1S3KI35"/>
<dbReference type="CDD" id="cd03144">
    <property type="entry name" value="GATase1_ScBLP_like"/>
    <property type="match status" value="1"/>
</dbReference>
<evidence type="ECO:0000313" key="5">
    <source>
        <dbReference type="Proteomes" id="UP000085678"/>
    </source>
</evidence>
<dbReference type="PRINTS" id="PR00420">
    <property type="entry name" value="RNGMNOXGNASE"/>
</dbReference>
<dbReference type="InterPro" id="IPR029062">
    <property type="entry name" value="Class_I_gatase-like"/>
</dbReference>
<dbReference type="Pfam" id="PF01494">
    <property type="entry name" value="FAD_binding_3"/>
    <property type="match status" value="2"/>
</dbReference>
<dbReference type="InterPro" id="IPR011053">
    <property type="entry name" value="Single_hybrid_motif"/>
</dbReference>
<evidence type="ECO:0000256" key="3">
    <source>
        <dbReference type="SAM" id="MobiDB-lite"/>
    </source>
</evidence>
<dbReference type="PANTHER" id="PTHR12835:SF5">
    <property type="entry name" value="BIOTIN--PROTEIN LIGASE"/>
    <property type="match status" value="1"/>
</dbReference>
<dbReference type="Gene3D" id="3.30.930.10">
    <property type="entry name" value="Bira Bifunctional Protein, Domain 2"/>
    <property type="match status" value="1"/>
</dbReference>
<dbReference type="InterPro" id="IPR002938">
    <property type="entry name" value="FAD-bd"/>
</dbReference>
<organism evidence="5 6">
    <name type="scientific">Lingula anatina</name>
    <name type="common">Brachiopod</name>
    <name type="synonym">Lingula unguis</name>
    <dbReference type="NCBI Taxonomy" id="7574"/>
    <lineage>
        <taxon>Eukaryota</taxon>
        <taxon>Metazoa</taxon>
        <taxon>Spiralia</taxon>
        <taxon>Lophotrochozoa</taxon>
        <taxon>Brachiopoda</taxon>
        <taxon>Linguliformea</taxon>
        <taxon>Lingulata</taxon>
        <taxon>Lingulida</taxon>
        <taxon>Linguloidea</taxon>
        <taxon>Lingulidae</taxon>
        <taxon>Lingula</taxon>
    </lineage>
</organism>
<reference evidence="6" key="1">
    <citation type="submission" date="2025-08" db="UniProtKB">
        <authorList>
            <consortium name="RefSeq"/>
        </authorList>
    </citation>
    <scope>IDENTIFICATION</scope>
    <source>
        <tissue evidence="6">Gonads</tissue>
    </source>
</reference>
<dbReference type="InParanoid" id="A0A1S3KI35"/>
<dbReference type="GO" id="GO:0071949">
    <property type="term" value="F:FAD binding"/>
    <property type="evidence" value="ECO:0007669"/>
    <property type="project" value="InterPro"/>
</dbReference>
<dbReference type="InterPro" id="IPR045864">
    <property type="entry name" value="aa-tRNA-synth_II/BPL/LPL"/>
</dbReference>
<dbReference type="KEGG" id="lak:106182074"/>
<dbReference type="RefSeq" id="XP_013422157.1">
    <property type="nucleotide sequence ID" value="XM_013566703.1"/>
</dbReference>
<protein>
    <submittedName>
        <fullName evidence="6">Uncharacterized protein LOC106182074</fullName>
    </submittedName>
</protein>
<evidence type="ECO:0000256" key="2">
    <source>
        <dbReference type="ARBA" id="ARBA00022598"/>
    </source>
</evidence>
<sequence length="1059" mass="116340">MKLGRVVVVGAGPSGCYAATRLAQSQLFEAVHVYEKQETVNPTTAIGRNINITLCKRGIDALKILGNMPSAELPAASLKHFSIHTNQGTFQHAYGGEGLLSVKRNDLYQYLKMKAETAGAIFHFGHTLESVSPAKENGSSLTIFYDKNGHTISEPAALVIGADGVHSSTRKFLFEKIVSTKYRSCDSLQVDSQQHPGSCIIQEHPLGYREITIPADVLSRYSHSLPQDTFHIWGSQEFVVLGLPSPDGTMTLGIYMKKDQLLVKSMKDIVKAMQSNFSDLKELLSEIPDLHSSGRVGSLTTVSSAFYSLGNIALIGDSAHAMLPFLGQGLNSGLEDVCILLDALKRSQTPLGLSSDTLLRILEDFSTKRKKDVDIILAESLAEYEKWRTLSSVDLSHGFQYQIQMSSFFEKISSSTVSYSEAWRVTKEESPPVKGIGEYVHKGETLAVYEAVKTVIAIRSPCDGMISDISFGPAGEPVYKVKTIESEKDPGVSRPVFQSSVRVEQDLSPNSTSDSHLVVSSQEDKEVLFDEKLYFEHLKTSYIGKKLTYMKTTGSTMDDAKSGAHNGCASGTAYMSEAMTAGRGRRGRTWKSPPVGNIYVTVVLRVPIAEGLTKIQFAAAVAVLRAAHLEGILDAKVKWPNDVWVKGHKMAGTLVEAEGEASSEEKQTPGEKNLSTFYLGMGVNVNADIRRDADMRTQATSMANEVGDIVSREKVLANILENLESLLSMEFADILKEFKEFHVVKKSAEMVIYPKDGKEYPAIYDDITMDGKLHVQRLDSKEPVIVSDTATSVRPEPKSVIYVYDGEGCANQSVQMLNIWLETMVDTTKYKIKRISSEETKTGKWRESCALFAVGGGYDMGYINALQEDGLLMIKEYVHSGGAYLGICAGAYLGCSDIEFDKGGPLEVCGRRQLEFFQGKCIGPVYQGFQYNSEAGARAACIKLQDDASFGIPLREKMSKTLTAQVYFNGGGTFIPDKKNQESCVVARYEDTQNAEESAAIISCRAGAGVAVLSSVHFEYLAEDLDSSDEYLKTVVPKLRETLHRRDFICSRILQILRL</sequence>
<dbReference type="GeneID" id="106182074"/>
<dbReference type="PANTHER" id="PTHR12835">
    <property type="entry name" value="BIOTIN PROTEIN LIGASE"/>
    <property type="match status" value="1"/>
</dbReference>